<dbReference type="InterPro" id="IPR050314">
    <property type="entry name" value="Glycosyl_Hydrlase_18"/>
</dbReference>
<feature type="chain" id="PRO_5035454116" description="chitinase" evidence="16">
    <location>
        <begin position="21"/>
        <end position="1143"/>
    </location>
</feature>
<dbReference type="InterPro" id="IPR018371">
    <property type="entry name" value="Chitin-binding_1_CS"/>
</dbReference>
<dbReference type="AlphaFoldDB" id="A0A8K0JC19"/>
<dbReference type="GO" id="GO:0006032">
    <property type="term" value="P:chitin catabolic process"/>
    <property type="evidence" value="ECO:0007669"/>
    <property type="project" value="UniProtKB-KW"/>
</dbReference>
<dbReference type="InterPro" id="IPR001223">
    <property type="entry name" value="Glyco_hydro18_cat"/>
</dbReference>
<protein>
    <recommendedName>
        <fullName evidence="4">chitinase</fullName>
        <ecNumber evidence="4">3.2.1.14</ecNumber>
    </recommendedName>
</protein>
<dbReference type="PROSITE" id="PS01095">
    <property type="entry name" value="GH18_1"/>
    <property type="match status" value="1"/>
</dbReference>
<dbReference type="InterPro" id="IPR029070">
    <property type="entry name" value="Chitinase_insertion_sf"/>
</dbReference>
<keyword evidence="13" id="KW-0624">Polysaccharide degradation</keyword>
<dbReference type="OrthoDB" id="73875at2759"/>
<dbReference type="PANTHER" id="PTHR11177">
    <property type="entry name" value="CHITINASE"/>
    <property type="match status" value="1"/>
</dbReference>
<evidence type="ECO:0000256" key="4">
    <source>
        <dbReference type="ARBA" id="ARBA00012729"/>
    </source>
</evidence>
<feature type="disulfide bond" evidence="14">
    <location>
        <begin position="68"/>
        <end position="80"/>
    </location>
</feature>
<dbReference type="SUPFAM" id="SSF51445">
    <property type="entry name" value="(Trans)glycosidases"/>
    <property type="match status" value="1"/>
</dbReference>
<keyword evidence="10 14" id="KW-1015">Disulfide bond</keyword>
<evidence type="ECO:0000256" key="9">
    <source>
        <dbReference type="ARBA" id="ARBA00023026"/>
    </source>
</evidence>
<feature type="disulfide bond" evidence="14">
    <location>
        <begin position="112"/>
        <end position="124"/>
    </location>
</feature>
<dbReference type="SUPFAM" id="SSF54556">
    <property type="entry name" value="Chitinase insertion domain"/>
    <property type="match status" value="1"/>
</dbReference>
<evidence type="ECO:0000256" key="13">
    <source>
        <dbReference type="ARBA" id="ARBA00023326"/>
    </source>
</evidence>
<keyword evidence="6 14" id="KW-0147">Chitin-binding</keyword>
<dbReference type="SUPFAM" id="SSF57016">
    <property type="entry name" value="Plant lectins/antimicrobial peptides"/>
    <property type="match status" value="1"/>
</dbReference>
<feature type="domain" description="Chitin-binding type-1" evidence="17">
    <location>
        <begin position="98"/>
        <end position="141"/>
    </location>
</feature>
<keyword evidence="5" id="KW-0964">Secreted</keyword>
<keyword evidence="20" id="KW-1185">Reference proteome</keyword>
<accession>A0A8K0JC19</accession>
<evidence type="ECO:0000256" key="12">
    <source>
        <dbReference type="ARBA" id="ARBA00023295"/>
    </source>
</evidence>
<dbReference type="Pfam" id="PF00704">
    <property type="entry name" value="Glyco_hydro_18"/>
    <property type="match status" value="1"/>
</dbReference>
<evidence type="ECO:0000259" key="18">
    <source>
        <dbReference type="PROSITE" id="PS51910"/>
    </source>
</evidence>
<keyword evidence="7 15" id="KW-0378">Hydrolase</keyword>
<feature type="domain" description="Chitin-binding type-1" evidence="17">
    <location>
        <begin position="59"/>
        <end position="97"/>
    </location>
</feature>
<comment type="subcellular location">
    <subcellularLocation>
        <location evidence="2">Secreted</location>
    </subcellularLocation>
</comment>
<reference evidence="19" key="1">
    <citation type="journal article" date="2020" name="bioRxiv">
        <title>Whole genome comparisons of ergot fungi reveals the divergence and evolution of species within the genus Claviceps are the result of varying mechanisms driving genome evolution and host range expansion.</title>
        <authorList>
            <person name="Wyka S.A."/>
            <person name="Mondo S.J."/>
            <person name="Liu M."/>
            <person name="Dettman J."/>
            <person name="Nalam V."/>
            <person name="Broders K.D."/>
        </authorList>
    </citation>
    <scope>NUCLEOTIDE SEQUENCE</scope>
    <source>
        <strain evidence="19">CCC 489</strain>
    </source>
</reference>
<evidence type="ECO:0000256" key="16">
    <source>
        <dbReference type="SAM" id="SignalP"/>
    </source>
</evidence>
<dbReference type="PROSITE" id="PS00026">
    <property type="entry name" value="CHIT_BIND_I_1"/>
    <property type="match status" value="1"/>
</dbReference>
<dbReference type="InterPro" id="IPR011583">
    <property type="entry name" value="Chitinase_II/V-like_cat"/>
</dbReference>
<dbReference type="PROSITE" id="PS51910">
    <property type="entry name" value="GH18_2"/>
    <property type="match status" value="1"/>
</dbReference>
<dbReference type="FunFam" id="3.10.50.10:FF:000001">
    <property type="entry name" value="Chitinase 3-like 1"/>
    <property type="match status" value="1"/>
</dbReference>
<evidence type="ECO:0000256" key="11">
    <source>
        <dbReference type="ARBA" id="ARBA00023277"/>
    </source>
</evidence>
<comment type="caution">
    <text evidence="19">The sequence shown here is derived from an EMBL/GenBank/DDBJ whole genome shotgun (WGS) entry which is preliminary data.</text>
</comment>
<keyword evidence="8" id="KW-0146">Chitin degradation</keyword>
<evidence type="ECO:0000256" key="7">
    <source>
        <dbReference type="ARBA" id="ARBA00022801"/>
    </source>
</evidence>
<comment type="similarity">
    <text evidence="3">Belongs to the glycosyl hydrolase 18 family. Chitinase class V subfamily.</text>
</comment>
<evidence type="ECO:0000313" key="20">
    <source>
        <dbReference type="Proteomes" id="UP000811619"/>
    </source>
</evidence>
<evidence type="ECO:0000313" key="19">
    <source>
        <dbReference type="EMBL" id="KAG5929744.1"/>
    </source>
</evidence>
<dbReference type="Pfam" id="PF00187">
    <property type="entry name" value="Chitin_bind_1"/>
    <property type="match status" value="1"/>
</dbReference>
<feature type="disulfide bond" evidence="14">
    <location>
        <begin position="73"/>
        <end position="87"/>
    </location>
</feature>
<name>A0A8K0JC19_9HYPO</name>
<organism evidence="19 20">
    <name type="scientific">Claviceps africana</name>
    <dbReference type="NCBI Taxonomy" id="83212"/>
    <lineage>
        <taxon>Eukaryota</taxon>
        <taxon>Fungi</taxon>
        <taxon>Dikarya</taxon>
        <taxon>Ascomycota</taxon>
        <taxon>Pezizomycotina</taxon>
        <taxon>Sordariomycetes</taxon>
        <taxon>Hypocreomycetidae</taxon>
        <taxon>Hypocreales</taxon>
        <taxon>Clavicipitaceae</taxon>
        <taxon>Claviceps</taxon>
    </lineage>
</organism>
<dbReference type="PROSITE" id="PS50941">
    <property type="entry name" value="CHIT_BIND_I_2"/>
    <property type="match status" value="2"/>
</dbReference>
<feature type="disulfide bond" evidence="14">
    <location>
        <begin position="91"/>
        <end position="95"/>
    </location>
</feature>
<evidence type="ECO:0000256" key="2">
    <source>
        <dbReference type="ARBA" id="ARBA00004613"/>
    </source>
</evidence>
<evidence type="ECO:0000256" key="10">
    <source>
        <dbReference type="ARBA" id="ARBA00023157"/>
    </source>
</evidence>
<feature type="disulfide bond" evidence="14">
    <location>
        <begin position="135"/>
        <end position="139"/>
    </location>
</feature>
<feature type="domain" description="GH18" evidence="18">
    <location>
        <begin position="156"/>
        <end position="529"/>
    </location>
</feature>
<dbReference type="GO" id="GO:0008061">
    <property type="term" value="F:chitin binding"/>
    <property type="evidence" value="ECO:0007669"/>
    <property type="project" value="UniProtKB-UniRule"/>
</dbReference>
<sequence>MKSSFLIAFGLLQAVVLSAASPEALLYPPSHRSVHARRLELSRENESARVLNALQAREDYTCDPGRPCSNKACCGESGNCGYGATYCGKGCTSNCDAVAECGKDSKDGKTTCPLNTCCSQYGFCGTTKDFCGKGCQSNCIQKPSPPGGSTKGKTLSRVIGYYEAWNARSACHKTLPRDLPLAALTHLNYAFAYLDPTSFKITTMDAATPASHFEDISDLKTSNPDLKIFVSIGGWTFSDNDTYTQPIFGNIARSAANRQLFADQTVAFLTYYGFDGVDLDWEYPGAPDRGGKKEDTKNYVELVKTLRATFDKTGRSLGITFTAPSSYWYLKWFDLQGMMKYCDWVNLMSYDLHGTWDSTNPIGAIAQAHTNLTEIKLAAELFWRVKIPAHKIALGFGFYGRAFTLSNPSCTKPGCPFSGGAKPGVCTKTSGYLAYYEVQDILKKNSNIEVIHDKEAAVKYFTFDANQWILYDDKDTFKQKVEWANDAGFSGSLIWASDLDDFEFTAHASLTGKDKATLNSPLNKKMVQASQMTTDSLNSYLRKDCYVQEDSLTSCKPGDDQVGYDKAGREKDYKPICCPRGSGMTNCQWRGGTAGTNAGRDCNGQCHEGEVKIAMSDYGGSPGESSETAHCTRGEKAFCCEMGIFKGALSQCSWSSGVGSSCSSDQQKIAYAWDKTGWGTIFKHSNDFCCPKDDPPPLLDCHWVGQGDCADNTCGGSEVTLLTDPQGDSYNGCFWGRKRALCCTPNTEKLETATCDLDTCELIENHAACEDEAGYDDLPQYTSQARRSSYLTGDGQTLWTYAAGGGETDEGVYQFQRWIPGGIRSKLLSLNTLTSTSLYQGKQLLVASRPYWPDQKSLFGDGSGTLIVRGGFTLAKTTCSNTALRFIPAREFSRTGWQVEHLREIQMGFRFVSDLIRVKLTSGADMITKLDPLAVYHGWNKEYQVSLPHIGAIVKDAKDYVLPVTPNDRFFEIFGSKAYRVGLTFLPWDLNSQKKILMGLENPLGPPTAFGRRLATIANTGSEKAMQEVLSSMKKTIAVFNYLNDAAVHPAFREAGRALTNEMTYADTFIPELKGILAAWKEWEADYYAHVTSHAGDWLNSRAALIAQKFAGNLANNPASAKLVSQTAQLLLQAGRIKNPLDP</sequence>
<dbReference type="GO" id="GO:0008843">
    <property type="term" value="F:endochitinase activity"/>
    <property type="evidence" value="ECO:0007669"/>
    <property type="project" value="UniProtKB-EC"/>
</dbReference>
<dbReference type="InterPro" id="IPR001579">
    <property type="entry name" value="Glyco_hydro_18_chit_AS"/>
</dbReference>
<dbReference type="Proteomes" id="UP000811619">
    <property type="component" value="Unassembled WGS sequence"/>
</dbReference>
<dbReference type="EMBL" id="SRPY01000042">
    <property type="protein sequence ID" value="KAG5929744.1"/>
    <property type="molecule type" value="Genomic_DNA"/>
</dbReference>
<keyword evidence="16" id="KW-0732">Signal</keyword>
<dbReference type="InterPro" id="IPR001002">
    <property type="entry name" value="Chitin-bd_1"/>
</dbReference>
<feature type="disulfide bond" evidence="14">
    <location>
        <begin position="117"/>
        <end position="131"/>
    </location>
</feature>
<dbReference type="GO" id="GO:0000272">
    <property type="term" value="P:polysaccharide catabolic process"/>
    <property type="evidence" value="ECO:0007669"/>
    <property type="project" value="UniProtKB-KW"/>
</dbReference>
<feature type="signal peptide" evidence="16">
    <location>
        <begin position="1"/>
        <end position="20"/>
    </location>
</feature>
<evidence type="ECO:0000256" key="3">
    <source>
        <dbReference type="ARBA" id="ARBA00008682"/>
    </source>
</evidence>
<dbReference type="PANTHER" id="PTHR11177:SF397">
    <property type="entry name" value="CHITINASE"/>
    <property type="match status" value="1"/>
</dbReference>
<dbReference type="InterPro" id="IPR036861">
    <property type="entry name" value="Endochitinase-like_sf"/>
</dbReference>
<comment type="caution">
    <text evidence="14">Lacks conserved residue(s) required for the propagation of feature annotation.</text>
</comment>
<evidence type="ECO:0000256" key="15">
    <source>
        <dbReference type="RuleBase" id="RU000489"/>
    </source>
</evidence>
<dbReference type="SMART" id="SM00636">
    <property type="entry name" value="Glyco_18"/>
    <property type="match status" value="1"/>
</dbReference>
<dbReference type="Gene3D" id="3.30.60.10">
    <property type="entry name" value="Endochitinase-like"/>
    <property type="match status" value="1"/>
</dbReference>
<proteinExistence type="inferred from homology"/>
<evidence type="ECO:0000256" key="8">
    <source>
        <dbReference type="ARBA" id="ARBA00023024"/>
    </source>
</evidence>
<dbReference type="SMART" id="SM00270">
    <property type="entry name" value="ChtBD1"/>
    <property type="match status" value="2"/>
</dbReference>
<dbReference type="CDD" id="cd00035">
    <property type="entry name" value="ChtBD1"/>
    <property type="match status" value="1"/>
</dbReference>
<keyword evidence="9" id="KW-0843">Virulence</keyword>
<evidence type="ECO:0000256" key="5">
    <source>
        <dbReference type="ARBA" id="ARBA00022525"/>
    </source>
</evidence>
<evidence type="ECO:0000256" key="1">
    <source>
        <dbReference type="ARBA" id="ARBA00000822"/>
    </source>
</evidence>
<comment type="catalytic activity">
    <reaction evidence="1">
        <text>Random endo-hydrolysis of N-acetyl-beta-D-glucosaminide (1-&gt;4)-beta-linkages in chitin and chitodextrins.</text>
        <dbReference type="EC" id="3.2.1.14"/>
    </reaction>
</comment>
<dbReference type="InterPro" id="IPR017853">
    <property type="entry name" value="GH"/>
</dbReference>
<gene>
    <name evidence="19" type="ORF">E4U42_004671</name>
</gene>
<evidence type="ECO:0000256" key="6">
    <source>
        <dbReference type="ARBA" id="ARBA00022669"/>
    </source>
</evidence>
<dbReference type="Gene3D" id="3.10.50.10">
    <property type="match status" value="1"/>
</dbReference>
<evidence type="ECO:0000256" key="14">
    <source>
        <dbReference type="PROSITE-ProRule" id="PRU00261"/>
    </source>
</evidence>
<dbReference type="Gene3D" id="3.20.20.80">
    <property type="entry name" value="Glycosidases"/>
    <property type="match status" value="1"/>
</dbReference>
<dbReference type="EC" id="3.2.1.14" evidence="4"/>
<keyword evidence="12 15" id="KW-0326">Glycosidase</keyword>
<dbReference type="GO" id="GO:0005576">
    <property type="term" value="C:extracellular region"/>
    <property type="evidence" value="ECO:0007669"/>
    <property type="project" value="UniProtKB-SubCell"/>
</dbReference>
<evidence type="ECO:0000259" key="17">
    <source>
        <dbReference type="PROSITE" id="PS50941"/>
    </source>
</evidence>
<keyword evidence="11" id="KW-0119">Carbohydrate metabolism</keyword>